<dbReference type="Proteomes" id="UP000051634">
    <property type="component" value="Unassembled WGS sequence"/>
</dbReference>
<dbReference type="STRING" id="54398.Ga0074115_1282"/>
<sequence>MKDMLSLTCEEFREISETNPNEVEIIVEMLIEAEVELCKESS</sequence>
<organism evidence="1 4">
    <name type="scientific">endosymbiont of Ridgeia piscesae</name>
    <dbReference type="NCBI Taxonomy" id="54398"/>
    <lineage>
        <taxon>Bacteria</taxon>
        <taxon>Pseudomonadati</taxon>
        <taxon>Pseudomonadota</taxon>
        <taxon>Gammaproteobacteria</taxon>
        <taxon>sulfur-oxidizing symbionts</taxon>
    </lineage>
</organism>
<name>A0A0T5YZ95_9GAMM</name>
<dbReference type="Proteomes" id="UP000051276">
    <property type="component" value="Unassembled WGS sequence"/>
</dbReference>
<keyword evidence="4" id="KW-1185">Reference proteome</keyword>
<accession>A0A0T5YZ95</accession>
<protein>
    <submittedName>
        <fullName evidence="1">Uncharacterized protein</fullName>
    </submittedName>
</protein>
<dbReference type="AlphaFoldDB" id="A0A0T5YZ95"/>
<comment type="caution">
    <text evidence="1">The sequence shown here is derived from an EMBL/GenBank/DDBJ whole genome shotgun (WGS) entry which is preliminary data.</text>
</comment>
<dbReference type="EMBL" id="LDXT01000069">
    <property type="protein sequence ID" value="KRT55946.1"/>
    <property type="molecule type" value="Genomic_DNA"/>
</dbReference>
<reference evidence="3 4" key="1">
    <citation type="submission" date="2015-11" db="EMBL/GenBank/DDBJ databases">
        <title>The genome of Candidatus Endoriftia persephone in Ridgeia piscesae and population structure of the North Eastern Pacific vestimentiferan symbionts.</title>
        <authorList>
            <person name="Perez M."/>
            <person name="Juniper K.S."/>
        </authorList>
    </citation>
    <scope>NUCLEOTIDE SEQUENCE [LARGE SCALE GENOMIC DNA]</scope>
    <source>
        <strain evidence="2">Ind10</strain>
        <strain evidence="1">Ind11</strain>
    </source>
</reference>
<evidence type="ECO:0000313" key="3">
    <source>
        <dbReference type="Proteomes" id="UP000051276"/>
    </source>
</evidence>
<evidence type="ECO:0000313" key="2">
    <source>
        <dbReference type="EMBL" id="KRT57620.1"/>
    </source>
</evidence>
<evidence type="ECO:0000313" key="4">
    <source>
        <dbReference type="Proteomes" id="UP000051634"/>
    </source>
</evidence>
<gene>
    <name evidence="1" type="ORF">Ga0074115_1282</name>
    <name evidence="2" type="ORF">Ga0076813_11873</name>
</gene>
<evidence type="ECO:0000313" key="1">
    <source>
        <dbReference type="EMBL" id="KRT55946.1"/>
    </source>
</evidence>
<dbReference type="EMBL" id="LMXI01000507">
    <property type="protein sequence ID" value="KRT57620.1"/>
    <property type="molecule type" value="Genomic_DNA"/>
</dbReference>
<proteinExistence type="predicted"/>